<keyword evidence="2" id="KW-1185">Reference proteome</keyword>
<sequence>MDHDQNLLVQAEMLTLLEGMPSSLVEKHPVQFLMHLDQIRQKAAQHHLTALHDLSCAFESALQQALQNGKGVLVADSYLAAMQEALTCGPINRSMSEALLANVALRLGGQP</sequence>
<comment type="caution">
    <text evidence="1">The sequence shown here is derived from an EMBL/GenBank/DDBJ whole genome shotgun (WGS) entry which is preliminary data.</text>
</comment>
<dbReference type="RefSeq" id="WP_229954959.1">
    <property type="nucleotide sequence ID" value="NZ_BAAAEM010000002.1"/>
</dbReference>
<evidence type="ECO:0000313" key="1">
    <source>
        <dbReference type="EMBL" id="GAA0475880.1"/>
    </source>
</evidence>
<dbReference type="EMBL" id="BAAAEM010000002">
    <property type="protein sequence ID" value="GAA0475880.1"/>
    <property type="molecule type" value="Genomic_DNA"/>
</dbReference>
<reference evidence="1 2" key="1">
    <citation type="journal article" date="2019" name="Int. J. Syst. Evol. Microbiol.">
        <title>The Global Catalogue of Microorganisms (GCM) 10K type strain sequencing project: providing services to taxonomists for standard genome sequencing and annotation.</title>
        <authorList>
            <consortium name="The Broad Institute Genomics Platform"/>
            <consortium name="The Broad Institute Genome Sequencing Center for Infectious Disease"/>
            <person name="Wu L."/>
            <person name="Ma J."/>
        </authorList>
    </citation>
    <scope>NUCLEOTIDE SEQUENCE [LARGE SCALE GENOMIC DNA]</scope>
    <source>
        <strain evidence="1 2">JCM 14162</strain>
    </source>
</reference>
<accession>A0ABN1AGF0</accession>
<organism evidence="1 2">
    <name type="scientific">Parasphingorhabdus litoris</name>
    <dbReference type="NCBI Taxonomy" id="394733"/>
    <lineage>
        <taxon>Bacteria</taxon>
        <taxon>Pseudomonadati</taxon>
        <taxon>Pseudomonadota</taxon>
        <taxon>Alphaproteobacteria</taxon>
        <taxon>Sphingomonadales</taxon>
        <taxon>Sphingomonadaceae</taxon>
        <taxon>Parasphingorhabdus</taxon>
    </lineage>
</organism>
<dbReference type="Proteomes" id="UP001500713">
    <property type="component" value="Unassembled WGS sequence"/>
</dbReference>
<name>A0ABN1AGF0_9SPHN</name>
<gene>
    <name evidence="1" type="ORF">GCM10009096_17000</name>
</gene>
<evidence type="ECO:0000313" key="2">
    <source>
        <dbReference type="Proteomes" id="UP001500713"/>
    </source>
</evidence>
<proteinExistence type="predicted"/>
<protein>
    <submittedName>
        <fullName evidence="1">Uncharacterized protein</fullName>
    </submittedName>
</protein>